<protein>
    <submittedName>
        <fullName evidence="1 3">Uncharacterized protein</fullName>
    </submittedName>
</protein>
<evidence type="ECO:0000313" key="1">
    <source>
        <dbReference type="EMBL" id="KAF2812018.1"/>
    </source>
</evidence>
<name>A0A6A6YTZ9_9PEZI</name>
<evidence type="ECO:0000313" key="2">
    <source>
        <dbReference type="Proteomes" id="UP000504636"/>
    </source>
</evidence>
<reference evidence="3" key="2">
    <citation type="submission" date="2020-04" db="EMBL/GenBank/DDBJ databases">
        <authorList>
            <consortium name="NCBI Genome Project"/>
        </authorList>
    </citation>
    <scope>NUCLEOTIDE SEQUENCE</scope>
    <source>
        <strain evidence="3">CBS 304.34</strain>
    </source>
</reference>
<organism evidence="1">
    <name type="scientific">Mytilinidion resinicola</name>
    <dbReference type="NCBI Taxonomy" id="574789"/>
    <lineage>
        <taxon>Eukaryota</taxon>
        <taxon>Fungi</taxon>
        <taxon>Dikarya</taxon>
        <taxon>Ascomycota</taxon>
        <taxon>Pezizomycotina</taxon>
        <taxon>Dothideomycetes</taxon>
        <taxon>Pleosporomycetidae</taxon>
        <taxon>Mytilinidiales</taxon>
        <taxon>Mytilinidiaceae</taxon>
        <taxon>Mytilinidion</taxon>
    </lineage>
</organism>
<keyword evidence="2" id="KW-1185">Reference proteome</keyword>
<dbReference type="AlphaFoldDB" id="A0A6A6YTZ9"/>
<reference evidence="1 3" key="1">
    <citation type="journal article" date="2020" name="Stud. Mycol.">
        <title>101 Dothideomycetes genomes: a test case for predicting lifestyles and emergence of pathogens.</title>
        <authorList>
            <person name="Haridas S."/>
            <person name="Albert R."/>
            <person name="Binder M."/>
            <person name="Bloem J."/>
            <person name="Labutti K."/>
            <person name="Salamov A."/>
            <person name="Andreopoulos B."/>
            <person name="Baker S."/>
            <person name="Barry K."/>
            <person name="Bills G."/>
            <person name="Bluhm B."/>
            <person name="Cannon C."/>
            <person name="Castanera R."/>
            <person name="Culley D."/>
            <person name="Daum C."/>
            <person name="Ezra D."/>
            <person name="Gonzalez J."/>
            <person name="Henrissat B."/>
            <person name="Kuo A."/>
            <person name="Liang C."/>
            <person name="Lipzen A."/>
            <person name="Lutzoni F."/>
            <person name="Magnuson J."/>
            <person name="Mondo S."/>
            <person name="Nolan M."/>
            <person name="Ohm R."/>
            <person name="Pangilinan J."/>
            <person name="Park H.-J."/>
            <person name="Ramirez L."/>
            <person name="Alfaro M."/>
            <person name="Sun H."/>
            <person name="Tritt A."/>
            <person name="Yoshinaga Y."/>
            <person name="Zwiers L.-H."/>
            <person name="Turgeon B."/>
            <person name="Goodwin S."/>
            <person name="Spatafora J."/>
            <person name="Crous P."/>
            <person name="Grigoriev I."/>
        </authorList>
    </citation>
    <scope>NUCLEOTIDE SEQUENCE</scope>
    <source>
        <strain evidence="1 3">CBS 304.34</strain>
    </source>
</reference>
<dbReference type="RefSeq" id="XP_033578982.1">
    <property type="nucleotide sequence ID" value="XM_033727942.1"/>
</dbReference>
<reference evidence="3" key="3">
    <citation type="submission" date="2025-04" db="UniProtKB">
        <authorList>
            <consortium name="RefSeq"/>
        </authorList>
    </citation>
    <scope>IDENTIFICATION</scope>
    <source>
        <strain evidence="3">CBS 304.34</strain>
    </source>
</reference>
<evidence type="ECO:0000313" key="3">
    <source>
        <dbReference type="RefSeq" id="XP_033578982.1"/>
    </source>
</evidence>
<accession>A0A6A6YTZ9</accession>
<proteinExistence type="predicted"/>
<dbReference type="EMBL" id="MU003698">
    <property type="protein sequence ID" value="KAF2812018.1"/>
    <property type="molecule type" value="Genomic_DNA"/>
</dbReference>
<dbReference type="Proteomes" id="UP000504636">
    <property type="component" value="Unplaced"/>
</dbReference>
<sequence>MLLQRRPGNAEYDAEYSDIVAMFSIEAQVIIKNIERVSEAAAGLEQQANRLLLEISLDLPRSEEYKMVGDRLRLLSDQLDNLQDALMLELNVSRDSACFWDYDDGDSRP</sequence>
<dbReference type="GeneID" id="54468835"/>
<gene>
    <name evidence="1 3" type="ORF">BDZ99DRAFT_569947</name>
</gene>